<sequence>MYIMSIIMNNVFISATNLKNNVADILTNVYFYNRTTVVKRYGKPIAKIIPYKADVAIKNDMDVDKYFGILPDFPIPKRKFNHKVIL</sequence>
<proteinExistence type="predicted"/>
<dbReference type="AlphaFoldDB" id="A0A2M7E4H7"/>
<organism evidence="1 2">
    <name type="scientific">Candidatus Roizmanbacteria bacterium CG01_land_8_20_14_3_00_33_9</name>
    <dbReference type="NCBI Taxonomy" id="1974843"/>
    <lineage>
        <taxon>Bacteria</taxon>
        <taxon>Candidatus Roizmaniibacteriota</taxon>
    </lineage>
</organism>
<reference evidence="2" key="1">
    <citation type="submission" date="2017-09" db="EMBL/GenBank/DDBJ databases">
        <title>Depth-based differentiation of microbial function through sediment-hosted aquifers and enrichment of novel symbionts in the deep terrestrial subsurface.</title>
        <authorList>
            <person name="Probst A.J."/>
            <person name="Ladd B."/>
            <person name="Jarett J.K."/>
            <person name="Geller-Mcgrath D.E."/>
            <person name="Sieber C.M.K."/>
            <person name="Emerson J.B."/>
            <person name="Anantharaman K."/>
            <person name="Thomas B.C."/>
            <person name="Malmstrom R."/>
            <person name="Stieglmeier M."/>
            <person name="Klingl A."/>
            <person name="Woyke T."/>
            <person name="Ryan C.M."/>
            <person name="Banfield J.F."/>
        </authorList>
    </citation>
    <scope>NUCLEOTIDE SEQUENCE [LARGE SCALE GENOMIC DNA]</scope>
</reference>
<comment type="caution">
    <text evidence="1">The sequence shown here is derived from an EMBL/GenBank/DDBJ whole genome shotgun (WGS) entry which is preliminary data.</text>
</comment>
<name>A0A2M7E4H7_9BACT</name>
<accession>A0A2M7E4H7</accession>
<gene>
    <name evidence="1" type="ORF">COS12_01715</name>
</gene>
<evidence type="ECO:0000313" key="1">
    <source>
        <dbReference type="EMBL" id="PIV62625.1"/>
    </source>
</evidence>
<dbReference type="Proteomes" id="UP000230116">
    <property type="component" value="Unassembled WGS sequence"/>
</dbReference>
<dbReference type="EMBL" id="PETM01000039">
    <property type="protein sequence ID" value="PIV62625.1"/>
    <property type="molecule type" value="Genomic_DNA"/>
</dbReference>
<evidence type="ECO:0008006" key="3">
    <source>
        <dbReference type="Google" id="ProtNLM"/>
    </source>
</evidence>
<protein>
    <recommendedName>
        <fullName evidence="3">Antitoxin</fullName>
    </recommendedName>
</protein>
<evidence type="ECO:0000313" key="2">
    <source>
        <dbReference type="Proteomes" id="UP000230116"/>
    </source>
</evidence>